<evidence type="ECO:0008006" key="3">
    <source>
        <dbReference type="Google" id="ProtNLM"/>
    </source>
</evidence>
<dbReference type="Proteomes" id="UP000480684">
    <property type="component" value="Unassembled WGS sequence"/>
</dbReference>
<keyword evidence="2" id="KW-1185">Reference proteome</keyword>
<dbReference type="RefSeq" id="WP_163682342.1">
    <property type="nucleotide sequence ID" value="NZ_JAAIYP010000044.1"/>
</dbReference>
<accession>A0A7C9QWK9</accession>
<reference evidence="1 2" key="1">
    <citation type="submission" date="2020-02" db="EMBL/GenBank/DDBJ databases">
        <authorList>
            <person name="Dziuba M."/>
            <person name="Kuznetsov B."/>
            <person name="Mardanov A."/>
            <person name="Ravin N."/>
            <person name="Grouzdev D."/>
        </authorList>
    </citation>
    <scope>NUCLEOTIDE SEQUENCE [LARGE SCALE GENOMIC DNA]</scope>
    <source>
        <strain evidence="1 2">SpK</strain>
    </source>
</reference>
<evidence type="ECO:0000313" key="1">
    <source>
        <dbReference type="EMBL" id="NFV81881.1"/>
    </source>
</evidence>
<gene>
    <name evidence="1" type="ORF">G4223_17355</name>
</gene>
<name>A0A7C9QWK9_9PROT</name>
<sequence>MLAGTKPLAMFCEVAGYCDYFPEDEFAPHVSSGRIVRREELYRHLVGGFITRCLYYALPSHEWRMEAAHAIQKAIFTGSRRGSEADDVRLGQLLGYSREEISAFMDHMRRSRYLRMQL</sequence>
<organism evidence="1 2">
    <name type="scientific">Magnetospirillum aberrantis SpK</name>
    <dbReference type="NCBI Taxonomy" id="908842"/>
    <lineage>
        <taxon>Bacteria</taxon>
        <taxon>Pseudomonadati</taxon>
        <taxon>Pseudomonadota</taxon>
        <taxon>Alphaproteobacteria</taxon>
        <taxon>Rhodospirillales</taxon>
        <taxon>Rhodospirillaceae</taxon>
        <taxon>Magnetospirillum</taxon>
    </lineage>
</organism>
<protein>
    <recommendedName>
        <fullName evidence="3">Hemin receptor</fullName>
    </recommendedName>
</protein>
<evidence type="ECO:0000313" key="2">
    <source>
        <dbReference type="Proteomes" id="UP000480684"/>
    </source>
</evidence>
<proteinExistence type="predicted"/>
<dbReference type="AlphaFoldDB" id="A0A7C9QWK9"/>
<dbReference type="EMBL" id="JAAIYP010000044">
    <property type="protein sequence ID" value="NFV81881.1"/>
    <property type="molecule type" value="Genomic_DNA"/>
</dbReference>
<comment type="caution">
    <text evidence="1">The sequence shown here is derived from an EMBL/GenBank/DDBJ whole genome shotgun (WGS) entry which is preliminary data.</text>
</comment>